<dbReference type="Pfam" id="PF07743">
    <property type="entry name" value="HSCB_C"/>
    <property type="match status" value="1"/>
</dbReference>
<dbReference type="InterPro" id="IPR004640">
    <property type="entry name" value="HscB"/>
</dbReference>
<dbReference type="Proteomes" id="UP000503462">
    <property type="component" value="Chromosome 2"/>
</dbReference>
<evidence type="ECO:0000313" key="4">
    <source>
        <dbReference type="EMBL" id="QIW97957.1"/>
    </source>
</evidence>
<dbReference type="AlphaFoldDB" id="A0A6H0XTL9"/>
<dbReference type="CDD" id="cd06257">
    <property type="entry name" value="DnaJ"/>
    <property type="match status" value="1"/>
</dbReference>
<sequence>MPPFISDLLRYSVRSLTDGAPVFAAQQRVCRTFSKRAFSVAATRRSADQTRQSYYDLFPQTFADGPPPQSPFTPDLRTLRKEFLQLQAKAHPDLAAPERKRQAEAMSATINEAYKTLQDPLRRARYLLSLNDVDLEDDSMKLSENELLMEVMEAREAVEEVQNEEELGTLKQENQGRIKESVNALEECFAAGDLQGAAHHAIRLRYWNNIEESIHGWEPGEGGGLLHH</sequence>
<keyword evidence="2" id="KW-0143">Chaperone</keyword>
<organism evidence="4 5">
    <name type="scientific">Peltaster fructicola</name>
    <dbReference type="NCBI Taxonomy" id="286661"/>
    <lineage>
        <taxon>Eukaryota</taxon>
        <taxon>Fungi</taxon>
        <taxon>Dikarya</taxon>
        <taxon>Ascomycota</taxon>
        <taxon>Pezizomycotina</taxon>
        <taxon>Dothideomycetes</taxon>
        <taxon>Dothideomycetes incertae sedis</taxon>
        <taxon>Peltaster</taxon>
    </lineage>
</organism>
<comment type="similarity">
    <text evidence="1">Belongs to the HscB family.</text>
</comment>
<feature type="domain" description="J" evidence="3">
    <location>
        <begin position="53"/>
        <end position="130"/>
    </location>
</feature>
<keyword evidence="5" id="KW-1185">Reference proteome</keyword>
<dbReference type="SUPFAM" id="SSF46565">
    <property type="entry name" value="Chaperone J-domain"/>
    <property type="match status" value="1"/>
</dbReference>
<evidence type="ECO:0000256" key="2">
    <source>
        <dbReference type="ARBA" id="ARBA00023186"/>
    </source>
</evidence>
<dbReference type="GO" id="GO:0051259">
    <property type="term" value="P:protein complex oligomerization"/>
    <property type="evidence" value="ECO:0007669"/>
    <property type="project" value="InterPro"/>
</dbReference>
<dbReference type="Gene3D" id="1.20.1280.20">
    <property type="entry name" value="HscB, C-terminal domain"/>
    <property type="match status" value="1"/>
</dbReference>
<dbReference type="PANTHER" id="PTHR14021">
    <property type="entry name" value="IRON-SULFUR CLUSTER CO-CHAPERONE PROTEIN HSCB"/>
    <property type="match status" value="1"/>
</dbReference>
<proteinExistence type="inferred from homology"/>
<dbReference type="GO" id="GO:0051087">
    <property type="term" value="F:protein-folding chaperone binding"/>
    <property type="evidence" value="ECO:0007669"/>
    <property type="project" value="InterPro"/>
</dbReference>
<evidence type="ECO:0000313" key="5">
    <source>
        <dbReference type="Proteomes" id="UP000503462"/>
    </source>
</evidence>
<dbReference type="GO" id="GO:0044571">
    <property type="term" value="P:[2Fe-2S] cluster assembly"/>
    <property type="evidence" value="ECO:0007669"/>
    <property type="project" value="InterPro"/>
</dbReference>
<dbReference type="GO" id="GO:0001671">
    <property type="term" value="F:ATPase activator activity"/>
    <property type="evidence" value="ECO:0007669"/>
    <property type="project" value="InterPro"/>
</dbReference>
<accession>A0A6H0XTL9</accession>
<dbReference type="GO" id="GO:0005739">
    <property type="term" value="C:mitochondrion"/>
    <property type="evidence" value="ECO:0007669"/>
    <property type="project" value="TreeGrafter"/>
</dbReference>
<dbReference type="EMBL" id="CP051140">
    <property type="protein sequence ID" value="QIW97957.1"/>
    <property type="molecule type" value="Genomic_DNA"/>
</dbReference>
<dbReference type="Gene3D" id="1.10.287.110">
    <property type="entry name" value="DnaJ domain"/>
    <property type="match status" value="1"/>
</dbReference>
<dbReference type="InterPro" id="IPR036869">
    <property type="entry name" value="J_dom_sf"/>
</dbReference>
<dbReference type="SMART" id="SM00271">
    <property type="entry name" value="DnaJ"/>
    <property type="match status" value="1"/>
</dbReference>
<dbReference type="SUPFAM" id="SSF47144">
    <property type="entry name" value="HSC20 (HSCB), C-terminal oligomerisation domain"/>
    <property type="match status" value="1"/>
</dbReference>
<dbReference type="Pfam" id="PF00226">
    <property type="entry name" value="DnaJ"/>
    <property type="match status" value="1"/>
</dbReference>
<evidence type="ECO:0000256" key="1">
    <source>
        <dbReference type="ARBA" id="ARBA00010476"/>
    </source>
</evidence>
<dbReference type="OrthoDB" id="448954at2759"/>
<gene>
    <name evidence="4" type="ORF">AMS68_003475</name>
</gene>
<dbReference type="PROSITE" id="PS50076">
    <property type="entry name" value="DNAJ_2"/>
    <property type="match status" value="1"/>
</dbReference>
<protein>
    <recommendedName>
        <fullName evidence="3">J domain-containing protein</fullName>
    </recommendedName>
</protein>
<dbReference type="InterPro" id="IPR009073">
    <property type="entry name" value="HscB_oligo_C"/>
</dbReference>
<dbReference type="PANTHER" id="PTHR14021:SF15">
    <property type="entry name" value="IRON-SULFUR CLUSTER CO-CHAPERONE PROTEIN HSCB"/>
    <property type="match status" value="1"/>
</dbReference>
<name>A0A6H0XTL9_9PEZI</name>
<dbReference type="NCBIfam" id="TIGR00714">
    <property type="entry name" value="hscB"/>
    <property type="match status" value="1"/>
</dbReference>
<reference evidence="4 5" key="1">
    <citation type="journal article" date="2016" name="Sci. Rep.">
        <title>Peltaster fructicola genome reveals evolution from an invasive phytopathogen to an ectophytic parasite.</title>
        <authorList>
            <person name="Xu C."/>
            <person name="Chen H."/>
            <person name="Gleason M.L."/>
            <person name="Xu J.R."/>
            <person name="Liu H."/>
            <person name="Zhang R."/>
            <person name="Sun G."/>
        </authorList>
    </citation>
    <scope>NUCLEOTIDE SEQUENCE [LARGE SCALE GENOMIC DNA]</scope>
    <source>
        <strain evidence="4 5">LNHT1506</strain>
    </source>
</reference>
<evidence type="ECO:0000259" key="3">
    <source>
        <dbReference type="PROSITE" id="PS50076"/>
    </source>
</evidence>
<dbReference type="InterPro" id="IPR001623">
    <property type="entry name" value="DnaJ_domain"/>
</dbReference>
<dbReference type="InterPro" id="IPR036386">
    <property type="entry name" value="HscB_C_sf"/>
</dbReference>